<dbReference type="Proteomes" id="UP000000437">
    <property type="component" value="Chromosome 3"/>
</dbReference>
<sequence length="559" mass="61975">MAENPKGLDLVLLGSTGAGKSSSGNTILERSAFICKKSSKSVTKDVSVESGDVDGFTVTVYDTPGFFNTEMSGDEIEQMINEKVLQKCSSGLWVFLLVIRADRFTPRVKTTVENIEKMLGEKLLQKTWILFTKGDELEGENTTIQRFINQSETLSLLIQKYEHRYHVFNNMERHTAQGKMLLKKILDMHHDTMVTKPKQAMLKRLNSTATLAERLSSIKIVLLGQTGVGKSASGNTILGQKDFVSVTSTSSVTSECSVMHSTVSGRSVSVVDTPGFLHTQMRPEELMTEIGRCVCLSSPGAHAFLIVFPVIMRFTEHEQQIPQMMETNFGQELFKYSILLFTHGDLLYRESVEELIENNGGLRCLVDQCGGRYHVFNNRDVNNREQVEDLLQKIDSMIQQNGGGHYTNQMFEDAQRLKRIKEERRGREEEQRKQQEEKQRQEEMEERVSEEYSPLKENARVRQKRKTSSGFMRTFHQRRGVLVAGGAGAVAGVFIAAPLAAVVAAVTAPAGTAAAAGGAAAAIAGAVGAATGAAVGAFFSKRYDDTEEELSLLLQHHYL</sequence>
<evidence type="ECO:0000313" key="1">
    <source>
        <dbReference type="Proteomes" id="UP000000437"/>
    </source>
</evidence>
<keyword evidence="1" id="KW-1185">Reference proteome</keyword>
<organism evidence="1 2">
    <name type="scientific">Danio rerio</name>
    <name type="common">Zebrafish</name>
    <name type="synonym">Brachydanio rerio</name>
    <dbReference type="NCBI Taxonomy" id="7955"/>
    <lineage>
        <taxon>Eukaryota</taxon>
        <taxon>Metazoa</taxon>
        <taxon>Chordata</taxon>
        <taxon>Craniata</taxon>
        <taxon>Vertebrata</taxon>
        <taxon>Euteleostomi</taxon>
        <taxon>Actinopterygii</taxon>
        <taxon>Neopterygii</taxon>
        <taxon>Teleostei</taxon>
        <taxon>Ostariophysi</taxon>
        <taxon>Cypriniformes</taxon>
        <taxon>Danionidae</taxon>
        <taxon>Danioninae</taxon>
        <taxon>Danio</taxon>
    </lineage>
</organism>
<reference evidence="2" key="1">
    <citation type="submission" date="2025-08" db="UniProtKB">
        <authorList>
            <consortium name="RefSeq"/>
        </authorList>
    </citation>
    <scope>IDENTIFICATION</scope>
    <source>
        <strain evidence="2">Tuebingen</strain>
        <tissue evidence="2">Fibroblasts and whole tissue</tissue>
    </source>
</reference>
<evidence type="ECO:0000313" key="2">
    <source>
        <dbReference type="RefSeq" id="XP_073799830.1"/>
    </source>
</evidence>
<dbReference type="RefSeq" id="XP_073799830.1">
    <property type="nucleotide sequence ID" value="XM_073943729.1"/>
</dbReference>
<gene>
    <name evidence="2" type="primary">LOC100005864</name>
</gene>
<accession>A0AC58J025</accession>
<name>A0AC58J025_DANRE</name>
<proteinExistence type="predicted"/>
<protein>
    <submittedName>
        <fullName evidence="2">GTPase IMAP family member 8 isoform X1</fullName>
    </submittedName>
</protein>